<evidence type="ECO:0000256" key="1">
    <source>
        <dbReference type="ARBA" id="ARBA00007452"/>
    </source>
</evidence>
<comment type="similarity">
    <text evidence="1 7">Belongs to the RecO family.</text>
</comment>
<keyword evidence="10" id="KW-1185">Reference proteome</keyword>
<dbReference type="InterPro" id="IPR037278">
    <property type="entry name" value="ARFGAP/RecO"/>
</dbReference>
<proteinExistence type="inferred from homology"/>
<dbReference type="NCBIfam" id="TIGR00613">
    <property type="entry name" value="reco"/>
    <property type="match status" value="1"/>
</dbReference>
<dbReference type="PANTHER" id="PTHR33991">
    <property type="entry name" value="DNA REPAIR PROTEIN RECO"/>
    <property type="match status" value="1"/>
</dbReference>
<dbReference type="EMBL" id="JAGSCS010000013">
    <property type="protein sequence ID" value="MBR0576625.1"/>
    <property type="molecule type" value="Genomic_DNA"/>
</dbReference>
<evidence type="ECO:0000259" key="8">
    <source>
        <dbReference type="Pfam" id="PF11967"/>
    </source>
</evidence>
<evidence type="ECO:0000313" key="9">
    <source>
        <dbReference type="EMBL" id="MBR0576625.1"/>
    </source>
</evidence>
<gene>
    <name evidence="7 9" type="primary">recO</name>
    <name evidence="9" type="ORF">KCG48_09770</name>
</gene>
<dbReference type="InterPro" id="IPR012340">
    <property type="entry name" value="NA-bd_OB-fold"/>
</dbReference>
<dbReference type="HAMAP" id="MF_00201">
    <property type="entry name" value="RecO"/>
    <property type="match status" value="1"/>
</dbReference>
<reference evidence="9" key="1">
    <citation type="submission" date="2021-04" db="EMBL/GenBank/DDBJ databases">
        <title>Proteiniclasticum sedimins sp. nov., an obligate anaerobic bacterium isolated from anaerobic sludge.</title>
        <authorList>
            <person name="Liu J."/>
        </authorList>
    </citation>
    <scope>NUCLEOTIDE SEQUENCE</scope>
    <source>
        <strain evidence="9">BAD-10</strain>
    </source>
</reference>
<evidence type="ECO:0000256" key="2">
    <source>
        <dbReference type="ARBA" id="ARBA00021310"/>
    </source>
</evidence>
<dbReference type="InterPro" id="IPR003717">
    <property type="entry name" value="RecO"/>
</dbReference>
<dbReference type="PANTHER" id="PTHR33991:SF1">
    <property type="entry name" value="DNA REPAIR PROTEIN RECO"/>
    <property type="match status" value="1"/>
</dbReference>
<evidence type="ECO:0000256" key="4">
    <source>
        <dbReference type="ARBA" id="ARBA00023172"/>
    </source>
</evidence>
<evidence type="ECO:0000256" key="6">
    <source>
        <dbReference type="ARBA" id="ARBA00033409"/>
    </source>
</evidence>
<protein>
    <recommendedName>
        <fullName evidence="2 7">DNA repair protein RecO</fullName>
    </recommendedName>
    <alternativeName>
        <fullName evidence="6 7">Recombination protein O</fullName>
    </alternativeName>
</protein>
<dbReference type="GO" id="GO:0006302">
    <property type="term" value="P:double-strand break repair"/>
    <property type="evidence" value="ECO:0007669"/>
    <property type="project" value="TreeGrafter"/>
</dbReference>
<organism evidence="9 10">
    <name type="scientific">Proteiniclasticum sediminis</name>
    <dbReference type="NCBI Taxonomy" id="2804028"/>
    <lineage>
        <taxon>Bacteria</taxon>
        <taxon>Bacillati</taxon>
        <taxon>Bacillota</taxon>
        <taxon>Clostridia</taxon>
        <taxon>Eubacteriales</taxon>
        <taxon>Clostridiaceae</taxon>
        <taxon>Proteiniclasticum</taxon>
    </lineage>
</organism>
<dbReference type="Proteomes" id="UP000675379">
    <property type="component" value="Unassembled WGS sequence"/>
</dbReference>
<dbReference type="GO" id="GO:0006310">
    <property type="term" value="P:DNA recombination"/>
    <property type="evidence" value="ECO:0007669"/>
    <property type="project" value="UniProtKB-UniRule"/>
</dbReference>
<dbReference type="Pfam" id="PF11967">
    <property type="entry name" value="RecO_N"/>
    <property type="match status" value="1"/>
</dbReference>
<dbReference type="InterPro" id="IPR022572">
    <property type="entry name" value="DNA_rep/recomb_RecO_N"/>
</dbReference>
<dbReference type="AlphaFoldDB" id="A0A941HR40"/>
<evidence type="ECO:0000256" key="7">
    <source>
        <dbReference type="HAMAP-Rule" id="MF_00201"/>
    </source>
</evidence>
<keyword evidence="4 7" id="KW-0233">DNA recombination</keyword>
<name>A0A941HR40_9CLOT</name>
<comment type="caution">
    <text evidence="9">The sequence shown here is derived from an EMBL/GenBank/DDBJ whole genome shotgun (WGS) entry which is preliminary data.</text>
</comment>
<feature type="domain" description="DNA replication/recombination mediator RecO N-terminal" evidence="8">
    <location>
        <begin position="1"/>
        <end position="78"/>
    </location>
</feature>
<dbReference type="SUPFAM" id="SSF50249">
    <property type="entry name" value="Nucleic acid-binding proteins"/>
    <property type="match status" value="1"/>
</dbReference>
<keyword evidence="5 7" id="KW-0234">DNA repair</keyword>
<dbReference type="SUPFAM" id="SSF57863">
    <property type="entry name" value="ArfGap/RecO-like zinc finger"/>
    <property type="match status" value="1"/>
</dbReference>
<evidence type="ECO:0000256" key="3">
    <source>
        <dbReference type="ARBA" id="ARBA00022763"/>
    </source>
</evidence>
<dbReference type="InterPro" id="IPR042242">
    <property type="entry name" value="RecO_C"/>
</dbReference>
<dbReference type="Pfam" id="PF02565">
    <property type="entry name" value="RecO_C"/>
    <property type="match status" value="1"/>
</dbReference>
<evidence type="ECO:0000313" key="10">
    <source>
        <dbReference type="Proteomes" id="UP000675379"/>
    </source>
</evidence>
<comment type="function">
    <text evidence="7">Involved in DNA repair and RecF pathway recombination.</text>
</comment>
<dbReference type="Gene3D" id="1.20.1440.120">
    <property type="entry name" value="Recombination protein O, C-terminal domain"/>
    <property type="match status" value="1"/>
</dbReference>
<dbReference type="Gene3D" id="2.40.50.140">
    <property type="entry name" value="Nucleic acid-binding proteins"/>
    <property type="match status" value="1"/>
</dbReference>
<keyword evidence="3 7" id="KW-0227">DNA damage</keyword>
<evidence type="ECO:0000256" key="5">
    <source>
        <dbReference type="ARBA" id="ARBA00023204"/>
    </source>
</evidence>
<sequence length="214" mass="24508">MQEKVKGVVLKTMDYKEKDKLMWIFTEQLGKLSVICKGVRSPKSRYQSLVRPLLFGEFLLYPGKTLYILNEGTPINSFKALTQSLEALTYSSYYVEMADIATSDQDPNPLLYRNLVTALYLLESGAVDMEVLTLAYEVKLIESTGFRVSTDLVPFPVSKAAENVLDFIRRTDMAKVHVLKVEKGLQKELSQLTSYIIRENYPRRPKSLDLLKYM</sequence>
<accession>A0A941HR40</accession>
<dbReference type="RefSeq" id="WP_211801831.1">
    <property type="nucleotide sequence ID" value="NZ_JAGSCS010000013.1"/>
</dbReference>
<dbReference type="GO" id="GO:0043590">
    <property type="term" value="C:bacterial nucleoid"/>
    <property type="evidence" value="ECO:0007669"/>
    <property type="project" value="TreeGrafter"/>
</dbReference>